<dbReference type="InterPro" id="IPR021109">
    <property type="entry name" value="Peptidase_aspartic_dom_sf"/>
</dbReference>
<comment type="caution">
    <text evidence="2">The sequence shown here is derived from an EMBL/GenBank/DDBJ whole genome shotgun (WGS) entry which is preliminary data.</text>
</comment>
<dbReference type="Pfam" id="PF13975">
    <property type="entry name" value="gag-asp_proteas"/>
    <property type="match status" value="1"/>
</dbReference>
<reference evidence="2" key="1">
    <citation type="submission" date="2020-06" db="EMBL/GenBank/DDBJ databases">
        <authorList>
            <person name="Li T."/>
            <person name="Hu X."/>
            <person name="Zhang T."/>
            <person name="Song X."/>
            <person name="Zhang H."/>
            <person name="Dai N."/>
            <person name="Sheng W."/>
            <person name="Hou X."/>
            <person name="Wei L."/>
        </authorList>
    </citation>
    <scope>NUCLEOTIDE SEQUENCE</scope>
    <source>
        <strain evidence="2">3651</strain>
        <tissue evidence="2">Leaf</tissue>
    </source>
</reference>
<organism evidence="2 3">
    <name type="scientific">Sesamum alatum</name>
    <dbReference type="NCBI Taxonomy" id="300844"/>
    <lineage>
        <taxon>Eukaryota</taxon>
        <taxon>Viridiplantae</taxon>
        <taxon>Streptophyta</taxon>
        <taxon>Embryophyta</taxon>
        <taxon>Tracheophyta</taxon>
        <taxon>Spermatophyta</taxon>
        <taxon>Magnoliopsida</taxon>
        <taxon>eudicotyledons</taxon>
        <taxon>Gunneridae</taxon>
        <taxon>Pentapetalae</taxon>
        <taxon>asterids</taxon>
        <taxon>lamiids</taxon>
        <taxon>Lamiales</taxon>
        <taxon>Pedaliaceae</taxon>
        <taxon>Sesamum</taxon>
    </lineage>
</organism>
<dbReference type="PANTHER" id="PTHR12917:SF18">
    <property type="entry name" value="DNA DAMAGE-INDUCIBLE PROTEIN 1-LIKE"/>
    <property type="match status" value="1"/>
</dbReference>
<dbReference type="Proteomes" id="UP001293254">
    <property type="component" value="Unassembled WGS sequence"/>
</dbReference>
<reference evidence="2" key="2">
    <citation type="journal article" date="2024" name="Plant">
        <title>Genomic evolution and insights into agronomic trait innovations of Sesamum species.</title>
        <authorList>
            <person name="Miao H."/>
            <person name="Wang L."/>
            <person name="Qu L."/>
            <person name="Liu H."/>
            <person name="Sun Y."/>
            <person name="Le M."/>
            <person name="Wang Q."/>
            <person name="Wei S."/>
            <person name="Zheng Y."/>
            <person name="Lin W."/>
            <person name="Duan Y."/>
            <person name="Cao H."/>
            <person name="Xiong S."/>
            <person name="Wang X."/>
            <person name="Wei L."/>
            <person name="Li C."/>
            <person name="Ma Q."/>
            <person name="Ju M."/>
            <person name="Zhao R."/>
            <person name="Li G."/>
            <person name="Mu C."/>
            <person name="Tian Q."/>
            <person name="Mei H."/>
            <person name="Zhang T."/>
            <person name="Gao T."/>
            <person name="Zhang H."/>
        </authorList>
    </citation>
    <scope>NUCLEOTIDE SEQUENCE</scope>
    <source>
        <strain evidence="2">3651</strain>
    </source>
</reference>
<dbReference type="AlphaFoldDB" id="A0AAE2CU85"/>
<dbReference type="PANTHER" id="PTHR12917">
    <property type="entry name" value="ASPARTYL PROTEASE DDI-RELATED"/>
    <property type="match status" value="1"/>
</dbReference>
<dbReference type="EMBL" id="JACGWO010000002">
    <property type="protein sequence ID" value="KAK4434717.1"/>
    <property type="molecule type" value="Genomic_DNA"/>
</dbReference>
<sequence>MFMKKEKLKEVVTEPRAGQERNKADRPKAGCFLYGSTEHRMRDCPKRSKLSALVAEQADEGEPESARVNLLQVVAMRVKSRACGKSCNKGLMMVKVLINGKEQMSLVDTGATHTLISDRVVQKLRLDVKQCDSVVVKAVNTKEVSGRGITTIGLTVGPWRGIRDFVFVVLDDFDVILGNDFFVAS</sequence>
<protein>
    <submittedName>
        <fullName evidence="2">Uncharacterized protein</fullName>
    </submittedName>
</protein>
<dbReference type="CDD" id="cd00303">
    <property type="entry name" value="retropepsin_like"/>
    <property type="match status" value="1"/>
</dbReference>
<evidence type="ECO:0000256" key="1">
    <source>
        <dbReference type="SAM" id="MobiDB-lite"/>
    </source>
</evidence>
<evidence type="ECO:0000313" key="2">
    <source>
        <dbReference type="EMBL" id="KAK4434717.1"/>
    </source>
</evidence>
<keyword evidence="3" id="KW-1185">Reference proteome</keyword>
<feature type="region of interest" description="Disordered" evidence="1">
    <location>
        <begin position="1"/>
        <end position="24"/>
    </location>
</feature>
<dbReference type="Gene3D" id="2.40.70.10">
    <property type="entry name" value="Acid Proteases"/>
    <property type="match status" value="1"/>
</dbReference>
<dbReference type="SUPFAM" id="SSF50630">
    <property type="entry name" value="Acid proteases"/>
    <property type="match status" value="1"/>
</dbReference>
<name>A0AAE2CU85_9LAMI</name>
<proteinExistence type="predicted"/>
<evidence type="ECO:0000313" key="3">
    <source>
        <dbReference type="Proteomes" id="UP001293254"/>
    </source>
</evidence>
<accession>A0AAE2CU85</accession>
<gene>
    <name evidence="2" type="ORF">Salat_0634500</name>
</gene>